<sequence>MLASGNAWLAARLEYRQNHGRSFSTPASAPKNTPAVYPAGSEHEAWPQEYQNGPCPDLEALLEWRENPDSWGVEVFRYCEGPASKWTSRGEFGEVTGLIKQLKKETRSAGFHVFDLVSGASSEAIRAIGFYRGITPLFYDIPFTHIRQGDCGCKDSLFFSLQFPAKYPEDVKLEEPRRANASSKLNFIEVKSGPGRQWRTSRLLFFARIRPQSQRRYYCQLFVDSVDVEVEEAVRALLVGDAHSVPLAHSDHIISVIAAVLYVIAEKWRDLSNDVSEDIGTMGLDDRECHLPRDQLTGEKRRLMKLLDLSRQIRWQIMAVEDLITGVVTHPFIEAEGLGGKMKAALWKVNRMLGEGILRIDEISDDIKVRVMAIFSIMMARDARAIAIVEQETAAKRLAASAQGIEPLTFLCFLIAVAAMVYIGVSISERINEAPPEGIMTSIIEIGVVFILVAASTLIWRSKR</sequence>
<comment type="caution">
    <text evidence="2">The sequence shown here is derived from an EMBL/GenBank/DDBJ whole genome shotgun (WGS) entry which is preliminary data.</text>
</comment>
<dbReference type="EMBL" id="JAVHNR010000012">
    <property type="protein sequence ID" value="KAK6330074.1"/>
    <property type="molecule type" value="Genomic_DNA"/>
</dbReference>
<dbReference type="AlphaFoldDB" id="A0AAN8R934"/>
<keyword evidence="1" id="KW-0812">Transmembrane</keyword>
<organism evidence="2 3">
    <name type="scientific">Orbilia javanica</name>
    <dbReference type="NCBI Taxonomy" id="47235"/>
    <lineage>
        <taxon>Eukaryota</taxon>
        <taxon>Fungi</taxon>
        <taxon>Dikarya</taxon>
        <taxon>Ascomycota</taxon>
        <taxon>Pezizomycotina</taxon>
        <taxon>Orbiliomycetes</taxon>
        <taxon>Orbiliales</taxon>
        <taxon>Orbiliaceae</taxon>
        <taxon>Orbilia</taxon>
    </lineage>
</organism>
<keyword evidence="1" id="KW-0472">Membrane</keyword>
<proteinExistence type="predicted"/>
<feature type="transmembrane region" description="Helical" evidence="1">
    <location>
        <begin position="439"/>
        <end position="460"/>
    </location>
</feature>
<dbReference type="Proteomes" id="UP001313282">
    <property type="component" value="Unassembled WGS sequence"/>
</dbReference>
<evidence type="ECO:0000313" key="2">
    <source>
        <dbReference type="EMBL" id="KAK6330074.1"/>
    </source>
</evidence>
<evidence type="ECO:0000313" key="3">
    <source>
        <dbReference type="Proteomes" id="UP001313282"/>
    </source>
</evidence>
<feature type="transmembrane region" description="Helical" evidence="1">
    <location>
        <begin position="408"/>
        <end position="427"/>
    </location>
</feature>
<keyword evidence="3" id="KW-1185">Reference proteome</keyword>
<name>A0AAN8R934_9PEZI</name>
<protein>
    <submittedName>
        <fullName evidence="2">Uncharacterized protein</fullName>
    </submittedName>
</protein>
<gene>
    <name evidence="2" type="ORF">TWF718_003502</name>
</gene>
<keyword evidence="1" id="KW-1133">Transmembrane helix</keyword>
<evidence type="ECO:0000256" key="1">
    <source>
        <dbReference type="SAM" id="Phobius"/>
    </source>
</evidence>
<reference evidence="2 3" key="1">
    <citation type="submission" date="2019-10" db="EMBL/GenBank/DDBJ databases">
        <authorList>
            <person name="Palmer J.M."/>
        </authorList>
    </citation>
    <scope>NUCLEOTIDE SEQUENCE [LARGE SCALE GENOMIC DNA]</scope>
    <source>
        <strain evidence="2 3">TWF718</strain>
    </source>
</reference>
<accession>A0AAN8R934</accession>